<evidence type="ECO:0000313" key="21">
    <source>
        <dbReference type="Proteomes" id="UP000033085"/>
    </source>
</evidence>
<dbReference type="EMBL" id="CP011057">
    <property type="protein sequence ID" value="AKA78678.1"/>
    <property type="molecule type" value="Genomic_DNA"/>
</dbReference>
<keyword evidence="4" id="KW-0560">Oxidoreductase</keyword>
<dbReference type="EMBL" id="CP033236">
    <property type="protein sequence ID" value="AZF70372.1"/>
    <property type="molecule type" value="Genomic_DNA"/>
</dbReference>
<evidence type="ECO:0000313" key="16">
    <source>
        <dbReference type="EMBL" id="AZF80830.1"/>
    </source>
</evidence>
<evidence type="ECO:0000313" key="11">
    <source>
        <dbReference type="EMBL" id="AZF67752.1"/>
    </source>
</evidence>
<dbReference type="GeneID" id="44128880"/>
<dbReference type="Proteomes" id="UP000033085">
    <property type="component" value="Chromosome"/>
</dbReference>
<evidence type="ECO:0000313" key="9">
    <source>
        <dbReference type="EMBL" id="AKA75985.1"/>
    </source>
</evidence>
<dbReference type="PANTHER" id="PTHR43255:SF1">
    <property type="entry name" value="IRON-SULFUR-BINDING OXIDOREDUCTASE FADF-RELATED"/>
    <property type="match status" value="1"/>
</dbReference>
<evidence type="ECO:0000256" key="3">
    <source>
        <dbReference type="ARBA" id="ARBA00022723"/>
    </source>
</evidence>
<dbReference type="PROSITE" id="PS51379">
    <property type="entry name" value="4FE4S_FER_2"/>
    <property type="match status" value="2"/>
</dbReference>
<dbReference type="InterPro" id="IPR051460">
    <property type="entry name" value="HdrC_iron-sulfur_subunit"/>
</dbReference>
<comment type="similarity">
    <text evidence="1">Belongs to the HdrC family.</text>
</comment>
<keyword evidence="2" id="KW-0004">4Fe-4S</keyword>
<evidence type="ECO:0000313" key="28">
    <source>
        <dbReference type="Proteomes" id="UP000275843"/>
    </source>
</evidence>
<dbReference type="InterPro" id="IPR009051">
    <property type="entry name" value="Helical_ferredxn"/>
</dbReference>
<evidence type="ECO:0000313" key="24">
    <source>
        <dbReference type="Proteomes" id="UP000267993"/>
    </source>
</evidence>
<evidence type="ECO:0000256" key="6">
    <source>
        <dbReference type="ARBA" id="ARBA00023014"/>
    </source>
</evidence>
<dbReference type="Proteomes" id="UP000269431">
    <property type="component" value="Chromosome"/>
</dbReference>
<evidence type="ECO:0000313" key="27">
    <source>
        <dbReference type="Proteomes" id="UP000273443"/>
    </source>
</evidence>
<dbReference type="EMBL" id="CP033239">
    <property type="protein sequence ID" value="AZF78224.1"/>
    <property type="molecule type" value="Genomic_DNA"/>
</dbReference>
<dbReference type="EMBL" id="CP033240">
    <property type="protein sequence ID" value="AZF80830.1"/>
    <property type="molecule type" value="Genomic_DNA"/>
</dbReference>
<dbReference type="PANTHER" id="PTHR43255">
    <property type="entry name" value="IRON-SULFUR-BINDING OXIDOREDUCTASE FADF-RELATED-RELATED"/>
    <property type="match status" value="1"/>
</dbReference>
<reference evidence="20 21" key="1">
    <citation type="journal article" date="2015" name="Genome Announc.">
        <title>Complete Genome Sequence of Sulfolobus solfataricus Strain 98/2 and Evolved Derivatives.</title>
        <authorList>
            <person name="McCarthy S."/>
            <person name="Gradnigo J."/>
            <person name="Johnson T."/>
            <person name="Payne S."/>
            <person name="Lipzen A."/>
            <person name="Martin J."/>
            <person name="Schackwitz W."/>
            <person name="Moriyama E."/>
            <person name="Blum P."/>
        </authorList>
    </citation>
    <scope>NUCLEOTIDE SEQUENCE [LARGE SCALE GENOMIC DNA]</scope>
    <source>
        <strain evidence="20">98/2 SULC</strain>
        <strain evidence="8">SARC-B</strain>
        <strain evidence="9">SARC-C</strain>
        <strain evidence="10 22">SULA</strain>
        <strain evidence="21">SULB</strain>
    </source>
</reference>
<sequence length="344" mass="38749">MISSLKLTEMCTHCGFCLETCPTYVVTRNEVHSPRGRIEAVRIGINSTGFETCMYCRLCETACPAGVKYAQIITPVRKSSLKKTVMEKMLENPKLLAKSLKLLSKANSYPEVQRFVKFVKPNEVSEPLETDGEGDIILFPGCIESVIFRKTVEKAYKYLGKKYKVKIINGCCGLAHISNGNYEGAKKLAIRLAEKVKGKKVITLQSNCAAFMKEYKEWFGIEINAYDFAEFLIKEGIELPKVNDTFTVHYPCHAYRQKLVSHIRNVAEKMGIKIREMEDPHFECGAGGDYWLSHPKLSDMVMNVKRGKIAKSEAKKVIVTNSVCALAIRSMGYDVYHIADLLDT</sequence>
<dbReference type="GO" id="GO:0005886">
    <property type="term" value="C:plasma membrane"/>
    <property type="evidence" value="ECO:0007669"/>
    <property type="project" value="TreeGrafter"/>
</dbReference>
<keyword evidence="6" id="KW-0411">Iron-sulfur</keyword>
<dbReference type="KEGG" id="ssol:SULB_0937"/>
<dbReference type="Gene3D" id="1.10.1060.10">
    <property type="entry name" value="Alpha-helical ferredoxin"/>
    <property type="match status" value="1"/>
</dbReference>
<dbReference type="EMBL" id="CP033241">
    <property type="protein sequence ID" value="AZF83470.1"/>
    <property type="molecule type" value="Genomic_DNA"/>
</dbReference>
<dbReference type="RefSeq" id="WP_009989970.1">
    <property type="nucleotide sequence ID" value="NZ_CP011055.2"/>
</dbReference>
<dbReference type="Proteomes" id="UP000033057">
    <property type="component" value="Chromosome"/>
</dbReference>
<evidence type="ECO:0000313" key="22">
    <source>
        <dbReference type="Proteomes" id="UP000033106"/>
    </source>
</evidence>
<evidence type="ECO:0000313" key="30">
    <source>
        <dbReference type="Proteomes" id="UP000282269"/>
    </source>
</evidence>
<evidence type="ECO:0000313" key="20">
    <source>
        <dbReference type="Proteomes" id="UP000033057"/>
    </source>
</evidence>
<organism evidence="10 22">
    <name type="scientific">Saccharolobus solfataricus</name>
    <name type="common">Sulfolobus solfataricus</name>
    <dbReference type="NCBI Taxonomy" id="2287"/>
    <lineage>
        <taxon>Archaea</taxon>
        <taxon>Thermoproteota</taxon>
        <taxon>Thermoprotei</taxon>
        <taxon>Sulfolobales</taxon>
        <taxon>Sulfolobaceae</taxon>
        <taxon>Saccharolobus</taxon>
    </lineage>
</organism>
<evidence type="ECO:0000313" key="19">
    <source>
        <dbReference type="EMBL" id="SAI86806.1"/>
    </source>
</evidence>
<evidence type="ECO:0000313" key="12">
    <source>
        <dbReference type="EMBL" id="AZF70372.1"/>
    </source>
</evidence>
<dbReference type="PATRIC" id="fig|2287.6.peg.992"/>
<dbReference type="Proteomes" id="UP000033106">
    <property type="component" value="Chromosome"/>
</dbReference>
<evidence type="ECO:0000313" key="31">
    <source>
        <dbReference type="Proteomes" id="UP000594632"/>
    </source>
</evidence>
<dbReference type="GO" id="GO:0046872">
    <property type="term" value="F:metal ion binding"/>
    <property type="evidence" value="ECO:0007669"/>
    <property type="project" value="UniProtKB-KW"/>
</dbReference>
<feature type="domain" description="4Fe-4S ferredoxin-type" evidence="7">
    <location>
        <begin position="41"/>
        <end position="73"/>
    </location>
</feature>
<evidence type="ECO:0000313" key="25">
    <source>
        <dbReference type="Proteomes" id="UP000269431"/>
    </source>
</evidence>
<dbReference type="InterPro" id="IPR004017">
    <property type="entry name" value="Cys_rich_dom"/>
</dbReference>
<gene>
    <name evidence="18" type="ORF">HFC64_11065</name>
    <name evidence="19" type="ORF">SSOP1_3252</name>
    <name evidence="10" type="ORF">SULA_0935</name>
    <name evidence="8" type="ORF">SULB_0937</name>
    <name evidence="9" type="ORF">SULC_0936</name>
    <name evidence="11" type="ORF">SULG_04580</name>
    <name evidence="12" type="ORF">SULH_04580</name>
    <name evidence="13" type="ORF">SULI_04580</name>
    <name evidence="14" type="ORF">SULM_04580</name>
    <name evidence="15" type="ORF">SULN_04580</name>
    <name evidence="16" type="ORF">SULO_04590</name>
    <name evidence="17" type="ORF">SULZ_04825</name>
</gene>
<dbReference type="EMBL" id="CP033238">
    <property type="protein sequence ID" value="AZF75616.1"/>
    <property type="molecule type" value="Genomic_DNA"/>
</dbReference>
<dbReference type="Proteomes" id="UP000267993">
    <property type="component" value="Chromosome"/>
</dbReference>
<dbReference type="PROSITE" id="PS00198">
    <property type="entry name" value="4FE4S_FER_1"/>
    <property type="match status" value="2"/>
</dbReference>
<dbReference type="KEGG" id="ssoa:SULA_0935"/>
<feature type="domain" description="4Fe-4S ferredoxin-type" evidence="7">
    <location>
        <begin position="1"/>
        <end position="31"/>
    </location>
</feature>
<evidence type="ECO:0000313" key="18">
    <source>
        <dbReference type="EMBL" id="QPG50266.1"/>
    </source>
</evidence>
<keyword evidence="3" id="KW-0479">Metal-binding</keyword>
<dbReference type="Proteomes" id="UP000278715">
    <property type="component" value="Chromosome"/>
</dbReference>
<reference evidence="24 25" key="4">
    <citation type="journal article" date="2018" name="Proc. Natl. Acad. Sci. U.S.A.">
        <title>Nonmutational mechanism of inheritance in the Archaeon Sulfolobus solfataricus.</title>
        <authorList>
            <person name="Payne S."/>
            <person name="McCarthy S."/>
            <person name="Johnson T."/>
            <person name="North E."/>
            <person name="Blum P."/>
        </authorList>
    </citation>
    <scope>NUCLEOTIDE SEQUENCE [LARGE SCALE GENOMIC DNA]</scope>
    <source>
        <strain evidence="12 24">SARC-H</strain>
        <strain evidence="13 28">SARC-I</strain>
        <strain evidence="15 29">SARC-N</strain>
        <strain evidence="16 30">SARC-O</strain>
        <strain evidence="17 25">SUL120</strain>
        <strain evidence="11 26">SULG</strain>
        <strain evidence="14 27">SULM</strain>
    </source>
</reference>
<dbReference type="EMBL" id="CP033237">
    <property type="protein sequence ID" value="AZF72992.1"/>
    <property type="molecule type" value="Genomic_DNA"/>
</dbReference>
<dbReference type="EMBL" id="CP011056">
    <property type="protein sequence ID" value="AKA75985.1"/>
    <property type="molecule type" value="Genomic_DNA"/>
</dbReference>
<dbReference type="OrthoDB" id="23833at2157"/>
<dbReference type="GeneID" id="1453180"/>
<dbReference type="InterPro" id="IPR017900">
    <property type="entry name" value="4Fe4S_Fe_S_CS"/>
</dbReference>
<dbReference type="EMBL" id="CP033235">
    <property type="protein sequence ID" value="AZF67752.1"/>
    <property type="molecule type" value="Genomic_DNA"/>
</dbReference>
<evidence type="ECO:0000256" key="2">
    <source>
        <dbReference type="ARBA" id="ARBA00022485"/>
    </source>
</evidence>
<dbReference type="Proteomes" id="UP000273194">
    <property type="component" value="Chromosome"/>
</dbReference>
<name>A0A0E3MGT2_SACSO</name>
<dbReference type="KEGG" id="ssof:SULC_0936"/>
<evidence type="ECO:0000313" key="23">
    <source>
        <dbReference type="Proteomes" id="UP000076770"/>
    </source>
</evidence>
<reference evidence="19" key="2">
    <citation type="submission" date="2016-04" db="EMBL/GenBank/DDBJ databases">
        <authorList>
            <person name="Evans L.H."/>
            <person name="Alamgir A."/>
            <person name="Owens N."/>
            <person name="Weber N.D."/>
            <person name="Virtaneva K."/>
            <person name="Barbian K."/>
            <person name="Babar A."/>
            <person name="Rosenke K."/>
        </authorList>
    </citation>
    <scope>NUCLEOTIDE SEQUENCE</scope>
    <source>
        <strain evidence="19">P1</strain>
    </source>
</reference>
<evidence type="ECO:0000313" key="14">
    <source>
        <dbReference type="EMBL" id="AZF75616.1"/>
    </source>
</evidence>
<evidence type="ECO:0000259" key="7">
    <source>
        <dbReference type="PROSITE" id="PS51379"/>
    </source>
</evidence>
<protein>
    <submittedName>
        <fullName evidence="10">(Fe-S)-binding protein</fullName>
    </submittedName>
    <submittedName>
        <fullName evidence="19">4Fe-4S ferredoxin</fullName>
    </submittedName>
</protein>
<evidence type="ECO:0000313" key="13">
    <source>
        <dbReference type="EMBL" id="AZF72992.1"/>
    </source>
</evidence>
<evidence type="ECO:0000313" key="17">
    <source>
        <dbReference type="EMBL" id="AZF83470.1"/>
    </source>
</evidence>
<dbReference type="EMBL" id="CP011055">
    <property type="protein sequence ID" value="AKA73286.1"/>
    <property type="molecule type" value="Genomic_DNA"/>
</dbReference>
<dbReference type="GO" id="GO:0016491">
    <property type="term" value="F:oxidoreductase activity"/>
    <property type="evidence" value="ECO:0007669"/>
    <property type="project" value="UniProtKB-KW"/>
</dbReference>
<dbReference type="Proteomes" id="UP000282269">
    <property type="component" value="Chromosome"/>
</dbReference>
<dbReference type="Proteomes" id="UP000594632">
    <property type="component" value="Chromosome"/>
</dbReference>
<dbReference type="Proteomes" id="UP000273443">
    <property type="component" value="Chromosome"/>
</dbReference>
<reference evidence="23" key="3">
    <citation type="submission" date="2016-04" db="EMBL/GenBank/DDBJ databases">
        <authorList>
            <person name="Shah S.A."/>
            <person name="Garrett R.A."/>
        </authorList>
    </citation>
    <scope>NUCLEOTIDE SEQUENCE [LARGE SCALE GENOMIC DNA]</scope>
    <source>
        <strain evidence="23">ATCC 35091 / DSM 1616 / JCM 8930 / NBRC 15331 / P1</strain>
    </source>
</reference>
<dbReference type="Pfam" id="PF12838">
    <property type="entry name" value="Fer4_7"/>
    <property type="match status" value="1"/>
</dbReference>
<evidence type="ECO:0000313" key="15">
    <source>
        <dbReference type="EMBL" id="AZF78224.1"/>
    </source>
</evidence>
<dbReference type="AlphaFoldDB" id="A0A0E3MGT2"/>
<dbReference type="OMA" id="VYQDACH"/>
<evidence type="ECO:0000256" key="4">
    <source>
        <dbReference type="ARBA" id="ARBA00023002"/>
    </source>
</evidence>
<reference evidence="18 31" key="6">
    <citation type="journal article" date="2020" name="Nat. Commun.">
        <title>The structures of two archaeal type IV pili illuminate evolutionary relationships.</title>
        <authorList>
            <person name="Wang F."/>
            <person name="Baquero D.P."/>
            <person name="Su Z."/>
            <person name="Beltran L.C."/>
            <person name="Prangishvili D."/>
            <person name="Krupovic M."/>
            <person name="Egelman E.H."/>
        </authorList>
    </citation>
    <scope>NUCLEOTIDE SEQUENCE [LARGE SCALE GENOMIC DNA]</scope>
    <source>
        <strain evidence="18 31">POZ149</strain>
    </source>
</reference>
<evidence type="ECO:0000313" key="8">
    <source>
        <dbReference type="EMBL" id="AKA73286.1"/>
    </source>
</evidence>
<evidence type="ECO:0000313" key="26">
    <source>
        <dbReference type="Proteomes" id="UP000273194"/>
    </source>
</evidence>
<dbReference type="Pfam" id="PF02754">
    <property type="entry name" value="CCG"/>
    <property type="match status" value="2"/>
</dbReference>
<accession>A0A0E3MGT2</accession>
<dbReference type="Proteomes" id="UP000275843">
    <property type="component" value="Chromosome"/>
</dbReference>
<evidence type="ECO:0000313" key="29">
    <source>
        <dbReference type="Proteomes" id="UP000278715"/>
    </source>
</evidence>
<dbReference type="InterPro" id="IPR017896">
    <property type="entry name" value="4Fe4S_Fe-S-bd"/>
</dbReference>
<proteinExistence type="inferred from homology"/>
<dbReference type="EMBL" id="CP050869">
    <property type="protein sequence ID" value="QPG50266.1"/>
    <property type="molecule type" value="Genomic_DNA"/>
</dbReference>
<dbReference type="EMBL" id="LT549890">
    <property type="protein sequence ID" value="SAI86806.1"/>
    <property type="molecule type" value="Genomic_DNA"/>
</dbReference>
<evidence type="ECO:0000256" key="5">
    <source>
        <dbReference type="ARBA" id="ARBA00023004"/>
    </source>
</evidence>
<evidence type="ECO:0000256" key="1">
    <source>
        <dbReference type="ARBA" id="ARBA00007097"/>
    </source>
</evidence>
<evidence type="ECO:0000313" key="10">
    <source>
        <dbReference type="EMBL" id="AKA78678.1"/>
    </source>
</evidence>
<dbReference type="GO" id="GO:0051539">
    <property type="term" value="F:4 iron, 4 sulfur cluster binding"/>
    <property type="evidence" value="ECO:0007669"/>
    <property type="project" value="UniProtKB-KW"/>
</dbReference>
<reference evidence="10" key="5">
    <citation type="submission" date="2018-10" db="EMBL/GenBank/DDBJ databases">
        <authorList>
            <person name="McCarthy S."/>
            <person name="Gradnigo J."/>
            <person name="Johnson T."/>
            <person name="Payne S."/>
            <person name="Lipzen A."/>
            <person name="Schackwitz W."/>
            <person name="Martin J."/>
            <person name="Moriyama E."/>
            <person name="Blum P."/>
        </authorList>
    </citation>
    <scope>NUCLEOTIDE SEQUENCE</scope>
    <source>
        <strain evidence="8">SARC-B</strain>
        <strain evidence="9">SARC-C</strain>
        <strain evidence="10">SULA</strain>
    </source>
</reference>
<keyword evidence="5" id="KW-0408">Iron</keyword>
<dbReference type="SUPFAM" id="SSF46548">
    <property type="entry name" value="alpha-helical ferredoxin"/>
    <property type="match status" value="1"/>
</dbReference>
<dbReference type="Proteomes" id="UP000076770">
    <property type="component" value="Chromosome i"/>
</dbReference>